<evidence type="ECO:0000313" key="3">
    <source>
        <dbReference type="EMBL" id="ATL70268.1"/>
    </source>
</evidence>
<sequence>MCCTPAKFRDTHSAAATALLIAGTGNALTAVTPEPKAAIGAPMESAPPAPTDPPSGSANRPQTG</sequence>
<feature type="chain" id="PRO_5013104214" evidence="2">
    <location>
        <begin position="30"/>
        <end position="64"/>
    </location>
</feature>
<feature type="compositionally biased region" description="Polar residues" evidence="1">
    <location>
        <begin position="54"/>
        <end position="64"/>
    </location>
</feature>
<keyword evidence="2" id="KW-0732">Signal</keyword>
<dbReference type="RefSeq" id="WP_098697250.1">
    <property type="nucleotide sequence ID" value="NZ_JAAFZG010000003.1"/>
</dbReference>
<name>A0A291RSQ0_9NOCA</name>
<dbReference type="AlphaFoldDB" id="A0A291RSQ0"/>
<gene>
    <name evidence="3" type="ORF">CRH09_32875</name>
</gene>
<protein>
    <submittedName>
        <fullName evidence="3">Uncharacterized protein</fullName>
    </submittedName>
</protein>
<dbReference type="KEGG" id="ntp:CRH09_32875"/>
<evidence type="ECO:0000256" key="1">
    <source>
        <dbReference type="SAM" id="MobiDB-lite"/>
    </source>
</evidence>
<feature type="region of interest" description="Disordered" evidence="1">
    <location>
        <begin position="34"/>
        <end position="64"/>
    </location>
</feature>
<accession>A0A291RSQ0</accession>
<evidence type="ECO:0000256" key="2">
    <source>
        <dbReference type="SAM" id="SignalP"/>
    </source>
</evidence>
<dbReference type="EMBL" id="CP023778">
    <property type="protein sequence ID" value="ATL70268.1"/>
    <property type="molecule type" value="Genomic_DNA"/>
</dbReference>
<organism evidence="3 4">
    <name type="scientific">Nocardia terpenica</name>
    <dbReference type="NCBI Taxonomy" id="455432"/>
    <lineage>
        <taxon>Bacteria</taxon>
        <taxon>Bacillati</taxon>
        <taxon>Actinomycetota</taxon>
        <taxon>Actinomycetes</taxon>
        <taxon>Mycobacteriales</taxon>
        <taxon>Nocardiaceae</taxon>
        <taxon>Nocardia</taxon>
    </lineage>
</organism>
<feature type="signal peptide" evidence="2">
    <location>
        <begin position="1"/>
        <end position="29"/>
    </location>
</feature>
<proteinExistence type="predicted"/>
<reference evidence="3 4" key="1">
    <citation type="submission" date="2017-10" db="EMBL/GenBank/DDBJ databases">
        <title>Comparative genomics between pathogenic Norcardia.</title>
        <authorList>
            <person name="Zeng L."/>
        </authorList>
    </citation>
    <scope>NUCLEOTIDE SEQUENCE [LARGE SCALE GENOMIC DNA]</scope>
    <source>
        <strain evidence="3 4">NC_YFY_NT001</strain>
    </source>
</reference>
<evidence type="ECO:0000313" key="4">
    <source>
        <dbReference type="Proteomes" id="UP000221961"/>
    </source>
</evidence>
<dbReference type="Proteomes" id="UP000221961">
    <property type="component" value="Chromosome"/>
</dbReference>